<dbReference type="InterPro" id="IPR006016">
    <property type="entry name" value="UspA"/>
</dbReference>
<evidence type="ECO:0000313" key="4">
    <source>
        <dbReference type="Proteomes" id="UP000315343"/>
    </source>
</evidence>
<dbReference type="AlphaFoldDB" id="A0A562J915"/>
<dbReference type="Gene3D" id="3.40.50.620">
    <property type="entry name" value="HUPs"/>
    <property type="match status" value="1"/>
</dbReference>
<dbReference type="InterPro" id="IPR014729">
    <property type="entry name" value="Rossmann-like_a/b/a_fold"/>
</dbReference>
<organism evidence="3 4">
    <name type="scientific">Sedimentibacter saalensis</name>
    <dbReference type="NCBI Taxonomy" id="130788"/>
    <lineage>
        <taxon>Bacteria</taxon>
        <taxon>Bacillati</taxon>
        <taxon>Bacillota</taxon>
        <taxon>Tissierellia</taxon>
        <taxon>Sedimentibacter</taxon>
    </lineage>
</organism>
<evidence type="ECO:0000313" key="3">
    <source>
        <dbReference type="EMBL" id="TWH79415.1"/>
    </source>
</evidence>
<dbReference type="EMBL" id="VLKH01000006">
    <property type="protein sequence ID" value="TWH79415.1"/>
    <property type="molecule type" value="Genomic_DNA"/>
</dbReference>
<name>A0A562J915_9FIRM</name>
<evidence type="ECO:0000256" key="1">
    <source>
        <dbReference type="ARBA" id="ARBA00008791"/>
    </source>
</evidence>
<keyword evidence="4" id="KW-1185">Reference proteome</keyword>
<dbReference type="PRINTS" id="PR01438">
    <property type="entry name" value="UNVRSLSTRESS"/>
</dbReference>
<comment type="similarity">
    <text evidence="1">Belongs to the universal stress protein A family.</text>
</comment>
<dbReference type="CDD" id="cd00293">
    <property type="entry name" value="USP-like"/>
    <property type="match status" value="1"/>
</dbReference>
<comment type="caution">
    <text evidence="3">The sequence shown here is derived from an EMBL/GenBank/DDBJ whole genome shotgun (WGS) entry which is preliminary data.</text>
</comment>
<dbReference type="PANTHER" id="PTHR46268">
    <property type="entry name" value="STRESS RESPONSE PROTEIN NHAX"/>
    <property type="match status" value="1"/>
</dbReference>
<protein>
    <submittedName>
        <fullName evidence="3">Nucleotide-binding universal stress UspA family protein</fullName>
    </submittedName>
</protein>
<dbReference type="InterPro" id="IPR006015">
    <property type="entry name" value="Universal_stress_UspA"/>
</dbReference>
<dbReference type="Proteomes" id="UP000315343">
    <property type="component" value="Unassembled WGS sequence"/>
</dbReference>
<dbReference type="RefSeq" id="WP_170226194.1">
    <property type="nucleotide sequence ID" value="NZ_JAYFNS010000001.1"/>
</dbReference>
<evidence type="ECO:0000259" key="2">
    <source>
        <dbReference type="Pfam" id="PF00582"/>
    </source>
</evidence>
<feature type="domain" description="UspA" evidence="2">
    <location>
        <begin position="2"/>
        <end position="145"/>
    </location>
</feature>
<dbReference type="Pfam" id="PF00582">
    <property type="entry name" value="Usp"/>
    <property type="match status" value="1"/>
</dbReference>
<gene>
    <name evidence="3" type="ORF">LY60_02393</name>
</gene>
<sequence length="150" mass="16431">MNKILVPVDGSAASEKAAIKAVQIARKYGGDIVFLSVADVRGKFAYMGDGVVTLPVNHAQISAMLLENQTKMLDVFEGIVNTEGVKVEKKVLAGVPYEEIIKYADENKTDLIIMSRRGYSKVRRFFVGSITQRVIADAPCPVLVINEDDQ</sequence>
<dbReference type="SUPFAM" id="SSF52402">
    <property type="entry name" value="Adenine nucleotide alpha hydrolases-like"/>
    <property type="match status" value="1"/>
</dbReference>
<dbReference type="PANTHER" id="PTHR46268:SF6">
    <property type="entry name" value="UNIVERSAL STRESS PROTEIN UP12"/>
    <property type="match status" value="1"/>
</dbReference>
<reference evidence="3 4" key="1">
    <citation type="submission" date="2019-07" db="EMBL/GenBank/DDBJ databases">
        <title>Genomic Encyclopedia of Type Strains, Phase I: the one thousand microbial genomes (KMG-I) project.</title>
        <authorList>
            <person name="Kyrpides N."/>
        </authorList>
    </citation>
    <scope>NUCLEOTIDE SEQUENCE [LARGE SCALE GENOMIC DNA]</scope>
    <source>
        <strain evidence="3 4">DSM 13558</strain>
    </source>
</reference>
<proteinExistence type="inferred from homology"/>
<accession>A0A562J915</accession>